<dbReference type="Proteomes" id="UP000018001">
    <property type="component" value="Unassembled WGS sequence"/>
</dbReference>
<evidence type="ECO:0008006" key="4">
    <source>
        <dbReference type="Google" id="ProtNLM"/>
    </source>
</evidence>
<dbReference type="PANTHER" id="PTHR37538">
    <property type="entry name" value="BTB DOMAIN-CONTAINING PROTEIN"/>
    <property type="match status" value="1"/>
</dbReference>
<dbReference type="CDD" id="cd18186">
    <property type="entry name" value="BTB_POZ_ZBTB_KLHL-like"/>
    <property type="match status" value="1"/>
</dbReference>
<dbReference type="Gene3D" id="3.30.710.10">
    <property type="entry name" value="Potassium Channel Kv1.1, Chain A"/>
    <property type="match status" value="1"/>
</dbReference>
<evidence type="ECO:0000313" key="2">
    <source>
        <dbReference type="EMBL" id="GAD96918.1"/>
    </source>
</evidence>
<dbReference type="InterPro" id="IPR011333">
    <property type="entry name" value="SKP1/BTB/POZ_sf"/>
</dbReference>
<keyword evidence="3" id="KW-1185">Reference proteome</keyword>
<dbReference type="EMBL" id="BAUL01000180">
    <property type="protein sequence ID" value="GAD96918.1"/>
    <property type="molecule type" value="Genomic_DNA"/>
</dbReference>
<reference evidence="3" key="1">
    <citation type="journal article" date="2014" name="Genome Announc.">
        <title>Draft genome sequence of the formaldehyde-resistant fungus Byssochlamys spectabilis No. 5 (anamorph Paecilomyces variotii No. 5) (NBRC109023).</title>
        <authorList>
            <person name="Oka T."/>
            <person name="Ekino K."/>
            <person name="Fukuda K."/>
            <person name="Nomura Y."/>
        </authorList>
    </citation>
    <scope>NUCLEOTIDE SEQUENCE [LARGE SCALE GENOMIC DNA]</scope>
    <source>
        <strain evidence="3">No. 5 / NBRC 109023</strain>
    </source>
</reference>
<comment type="caution">
    <text evidence="2">The sequence shown here is derived from an EMBL/GenBank/DDBJ whole genome shotgun (WGS) entry which is preliminary data.</text>
</comment>
<feature type="compositionally biased region" description="Basic and acidic residues" evidence="1">
    <location>
        <begin position="229"/>
        <end position="243"/>
    </location>
</feature>
<dbReference type="InParanoid" id="V5FXW9"/>
<dbReference type="OrthoDB" id="3594103at2759"/>
<proteinExistence type="predicted"/>
<protein>
    <recommendedName>
        <fullName evidence="4">BTB domain-containing protein</fullName>
    </recommendedName>
</protein>
<evidence type="ECO:0000256" key="1">
    <source>
        <dbReference type="SAM" id="MobiDB-lite"/>
    </source>
</evidence>
<evidence type="ECO:0000313" key="3">
    <source>
        <dbReference type="Proteomes" id="UP000018001"/>
    </source>
</evidence>
<accession>V5FXW9</accession>
<dbReference type="HOGENOM" id="CLU_852537_0_0_1"/>
<dbReference type="eggNOG" id="ENOG502S9TE">
    <property type="taxonomic scope" value="Eukaryota"/>
</dbReference>
<dbReference type="PANTHER" id="PTHR37538:SF1">
    <property type="entry name" value="BTB DOMAIN-CONTAINING PROTEIN"/>
    <property type="match status" value="1"/>
</dbReference>
<name>V5FXW9_BYSSN</name>
<dbReference type="SUPFAM" id="SSF54695">
    <property type="entry name" value="POZ domain"/>
    <property type="match status" value="1"/>
</dbReference>
<organism evidence="2 3">
    <name type="scientific">Byssochlamys spectabilis (strain No. 5 / NBRC 109023)</name>
    <name type="common">Paecilomyces variotii</name>
    <dbReference type="NCBI Taxonomy" id="1356009"/>
    <lineage>
        <taxon>Eukaryota</taxon>
        <taxon>Fungi</taxon>
        <taxon>Dikarya</taxon>
        <taxon>Ascomycota</taxon>
        <taxon>Pezizomycotina</taxon>
        <taxon>Eurotiomycetes</taxon>
        <taxon>Eurotiomycetidae</taxon>
        <taxon>Eurotiales</taxon>
        <taxon>Thermoascaceae</taxon>
        <taxon>Paecilomyces</taxon>
    </lineage>
</organism>
<feature type="region of interest" description="Disordered" evidence="1">
    <location>
        <begin position="229"/>
        <end position="288"/>
    </location>
</feature>
<dbReference type="AlphaFoldDB" id="V5FXW9"/>
<sequence>MAIAVKQESVQPADGISNETSEKIFKPKTSPYLSDAVTLSIGYEEYEEYRVHRHLAQQSPVLQQALELPSLEGPIIRLNGIDKTVGHTFVHYLYTGTYETLMHEEYGIPEEHAEYRKSVLTYRAAKEYQLPGLEDLARVRMDEYDSCVPINVILDVGRDVYRRLGDDDDEWYSDYLRANIHGAFEKDEDLFSQEYFTQGLGEVPRFDKFLVSTMVQVLSERISVLQHHSDVDPSDKINGHPTEDVALSTSPAPELPPSPSGTLSDQYAPVSPRETSPEPEQAEVAEVDEELYDGLEPIPEAVEDYGVERYDGYQDIAQARMYK</sequence>
<gene>
    <name evidence="2" type="ORF">PVAR5_5585</name>
</gene>